<feature type="chain" id="PRO_5031352747" evidence="1">
    <location>
        <begin position="19"/>
        <end position="264"/>
    </location>
</feature>
<keyword evidence="1" id="KW-0732">Signal</keyword>
<accession>A0A7S2N3D4</accession>
<evidence type="ECO:0000313" key="2">
    <source>
        <dbReference type="EMBL" id="CAD9517231.1"/>
    </source>
</evidence>
<name>A0A7S2N3D4_9STRA</name>
<sequence length="264" mass="29118">MKLKIALAFTMMMIETTAFCPSSYSPTFTQGIANKDVPRLERISATHANVGKQSITSISVGISSAHSAHKEDDSINLNDDNFPIEGLYGRYARYHRRKANSRSGVLDATLNDVDDKADDKRVPYSVHVVLFNADTANEGLHAIEYPRGSGKNSVLAFETKKECEMFAKELREQQSFDPTSRKMKLSFLRKHCDSLGISLQVVPKGMGLSPPMDWVDELMYNPILAELSAALEAVFNGGHTSTEKGHLEREGVIVGEGMGMGSWD</sequence>
<evidence type="ECO:0000256" key="1">
    <source>
        <dbReference type="SAM" id="SignalP"/>
    </source>
</evidence>
<feature type="signal peptide" evidence="1">
    <location>
        <begin position="1"/>
        <end position="18"/>
    </location>
</feature>
<dbReference type="EMBL" id="HBGV01018925">
    <property type="protein sequence ID" value="CAD9517231.1"/>
    <property type="molecule type" value="Transcribed_RNA"/>
</dbReference>
<protein>
    <submittedName>
        <fullName evidence="2">Uncharacterized protein</fullName>
    </submittedName>
</protein>
<dbReference type="AlphaFoldDB" id="A0A7S2N3D4"/>
<dbReference type="Pfam" id="PF11360">
    <property type="entry name" value="DUF3110"/>
    <property type="match status" value="1"/>
</dbReference>
<reference evidence="2" key="1">
    <citation type="submission" date="2021-01" db="EMBL/GenBank/DDBJ databases">
        <authorList>
            <person name="Corre E."/>
            <person name="Pelletier E."/>
            <person name="Niang G."/>
            <person name="Scheremetjew M."/>
            <person name="Finn R."/>
            <person name="Kale V."/>
            <person name="Holt S."/>
            <person name="Cochrane G."/>
            <person name="Meng A."/>
            <person name="Brown T."/>
            <person name="Cohen L."/>
        </authorList>
    </citation>
    <scope>NUCLEOTIDE SEQUENCE</scope>
    <source>
        <strain evidence="2">CCMP826</strain>
    </source>
</reference>
<organism evidence="2">
    <name type="scientific">Helicotheca tamesis</name>
    <dbReference type="NCBI Taxonomy" id="374047"/>
    <lineage>
        <taxon>Eukaryota</taxon>
        <taxon>Sar</taxon>
        <taxon>Stramenopiles</taxon>
        <taxon>Ochrophyta</taxon>
        <taxon>Bacillariophyta</taxon>
        <taxon>Mediophyceae</taxon>
        <taxon>Lithodesmiophycidae</taxon>
        <taxon>Lithodesmiales</taxon>
        <taxon>Lithodesmiaceae</taxon>
        <taxon>Helicotheca</taxon>
    </lineage>
</organism>
<gene>
    <name evidence="2" type="ORF">HTAM1171_LOCUS11726</name>
</gene>
<dbReference type="InterPro" id="IPR021503">
    <property type="entry name" value="DUF3110"/>
</dbReference>
<proteinExistence type="predicted"/>